<dbReference type="InterPro" id="IPR034086">
    <property type="entry name" value="PMEI_plant"/>
</dbReference>
<organism evidence="6 7">
    <name type="scientific">Thlaspi arvense</name>
    <name type="common">Field penny-cress</name>
    <dbReference type="NCBI Taxonomy" id="13288"/>
    <lineage>
        <taxon>Eukaryota</taxon>
        <taxon>Viridiplantae</taxon>
        <taxon>Streptophyta</taxon>
        <taxon>Embryophyta</taxon>
        <taxon>Tracheophyta</taxon>
        <taxon>Spermatophyta</taxon>
        <taxon>Magnoliopsida</taxon>
        <taxon>eudicotyledons</taxon>
        <taxon>Gunneridae</taxon>
        <taxon>Pentapetalae</taxon>
        <taxon>rosids</taxon>
        <taxon>malvids</taxon>
        <taxon>Brassicales</taxon>
        <taxon>Brassicaceae</taxon>
        <taxon>Thlaspideae</taxon>
        <taxon>Thlaspi</taxon>
    </lineage>
</organism>
<accession>A0AAU9S258</accession>
<dbReference type="PANTHER" id="PTHR36710:SF4">
    <property type="entry name" value="PLANT INVERTASE_PECTIN METHYLESTERASE INHIBITOR SUPERFAMILY PROTEIN"/>
    <property type="match status" value="1"/>
</dbReference>
<dbReference type="SMART" id="SM00856">
    <property type="entry name" value="PMEI"/>
    <property type="match status" value="1"/>
</dbReference>
<evidence type="ECO:0000313" key="6">
    <source>
        <dbReference type="EMBL" id="CAH2053483.1"/>
    </source>
</evidence>
<dbReference type="InterPro" id="IPR052421">
    <property type="entry name" value="PCW_Enzyme_Inhibitor"/>
</dbReference>
<dbReference type="GO" id="GO:0046910">
    <property type="term" value="F:pectinesterase inhibitor activity"/>
    <property type="evidence" value="ECO:0007669"/>
    <property type="project" value="InterPro"/>
</dbReference>
<dbReference type="SUPFAM" id="SSF101148">
    <property type="entry name" value="Plant invertase/pectin methylesterase inhibitor"/>
    <property type="match status" value="1"/>
</dbReference>
<comment type="similarity">
    <text evidence="3">Belongs to the PMEI family.</text>
</comment>
<evidence type="ECO:0000256" key="4">
    <source>
        <dbReference type="SAM" id="SignalP"/>
    </source>
</evidence>
<dbReference type="NCBIfam" id="TIGR01614">
    <property type="entry name" value="PME_inhib"/>
    <property type="match status" value="1"/>
</dbReference>
<gene>
    <name evidence="6" type="ORF">TAV2_LOCUS9779</name>
</gene>
<reference evidence="6 7" key="1">
    <citation type="submission" date="2022-03" db="EMBL/GenBank/DDBJ databases">
        <authorList>
            <person name="Nunn A."/>
            <person name="Chopra R."/>
            <person name="Nunn A."/>
            <person name="Contreras Garrido A."/>
        </authorList>
    </citation>
    <scope>NUCLEOTIDE SEQUENCE [LARGE SCALE GENOMIC DNA]</scope>
</reference>
<keyword evidence="1 4" id="KW-0732">Signal</keyword>
<dbReference type="EMBL" id="OU466859">
    <property type="protein sequence ID" value="CAH2053483.1"/>
    <property type="molecule type" value="Genomic_DNA"/>
</dbReference>
<evidence type="ECO:0000313" key="7">
    <source>
        <dbReference type="Proteomes" id="UP000836841"/>
    </source>
</evidence>
<feature type="chain" id="PRO_5043347670" description="Pectinesterase inhibitor domain-containing protein" evidence="4">
    <location>
        <begin position="29"/>
        <end position="184"/>
    </location>
</feature>
<dbReference type="Gene3D" id="1.20.140.40">
    <property type="entry name" value="Invertase/pectin methylesterase inhibitor family protein"/>
    <property type="match status" value="1"/>
</dbReference>
<name>A0AAU9S258_THLAR</name>
<dbReference type="Proteomes" id="UP000836841">
    <property type="component" value="Chromosome 3"/>
</dbReference>
<evidence type="ECO:0000259" key="5">
    <source>
        <dbReference type="SMART" id="SM00856"/>
    </source>
</evidence>
<protein>
    <recommendedName>
        <fullName evidence="5">Pectinesterase inhibitor domain-containing protein</fullName>
    </recommendedName>
</protein>
<evidence type="ECO:0000256" key="2">
    <source>
        <dbReference type="ARBA" id="ARBA00023157"/>
    </source>
</evidence>
<keyword evidence="7" id="KW-1185">Reference proteome</keyword>
<dbReference type="InterPro" id="IPR035513">
    <property type="entry name" value="Invertase/methylesterase_inhib"/>
</dbReference>
<feature type="domain" description="Pectinesterase inhibitor" evidence="5">
    <location>
        <begin position="35"/>
        <end position="178"/>
    </location>
</feature>
<keyword evidence="2" id="KW-1015">Disulfide bond</keyword>
<sequence length="184" mass="20166">MGFSCVTRSLYSILPLLLLLSITPLSSSFSPSEYVTKESLDALCSQPSIYKHFCVVWLGSDPKTFTLDIQGLIGMATQKTEGLGDKNRGMLFDLGFTTHRPDIPYGPCVRKYDSSIQAIRKAEGFASSKDYVSAMKAAATALDNIAMCNALLEQKPIPAYAASSNLMFERMCNILRVFTNALIV</sequence>
<dbReference type="CDD" id="cd15797">
    <property type="entry name" value="PMEI"/>
    <property type="match status" value="1"/>
</dbReference>
<feature type="signal peptide" evidence="4">
    <location>
        <begin position="1"/>
        <end position="28"/>
    </location>
</feature>
<dbReference type="InterPro" id="IPR006501">
    <property type="entry name" value="Pectinesterase_inhib_dom"/>
</dbReference>
<evidence type="ECO:0000256" key="1">
    <source>
        <dbReference type="ARBA" id="ARBA00022729"/>
    </source>
</evidence>
<dbReference type="Pfam" id="PF04043">
    <property type="entry name" value="PMEI"/>
    <property type="match status" value="1"/>
</dbReference>
<dbReference type="PANTHER" id="PTHR36710">
    <property type="entry name" value="PECTINESTERASE INHIBITOR-LIKE"/>
    <property type="match status" value="1"/>
</dbReference>
<dbReference type="AlphaFoldDB" id="A0AAU9S258"/>
<proteinExistence type="inferred from homology"/>
<evidence type="ECO:0000256" key="3">
    <source>
        <dbReference type="ARBA" id="ARBA00038471"/>
    </source>
</evidence>